<evidence type="ECO:0000313" key="1">
    <source>
        <dbReference type="EMBL" id="OAN37261.1"/>
    </source>
</evidence>
<sequence>MPHAGFVPLRSNVKLSSQLASLQAVVDDNALVEVQSPAQCDLDRLLTSADNAMYTAKPASRNALCHARARDVAAA</sequence>
<dbReference type="AlphaFoldDB" id="A0A178LVE5"/>
<evidence type="ECO:0008006" key="3">
    <source>
        <dbReference type="Google" id="ProtNLM"/>
    </source>
</evidence>
<dbReference type="Proteomes" id="UP000078396">
    <property type="component" value="Unassembled WGS sequence"/>
</dbReference>
<dbReference type="EMBL" id="LWCS01000029">
    <property type="protein sequence ID" value="OAN37261.1"/>
    <property type="molecule type" value="Genomic_DNA"/>
</dbReference>
<organism evidence="1 2">
    <name type="scientific">Mycolicibacterium iranicum</name>
    <name type="common">Mycobacterium iranicum</name>
    <dbReference type="NCBI Taxonomy" id="912594"/>
    <lineage>
        <taxon>Bacteria</taxon>
        <taxon>Bacillati</taxon>
        <taxon>Actinomycetota</taxon>
        <taxon>Actinomycetes</taxon>
        <taxon>Mycobacteriales</taxon>
        <taxon>Mycobacteriaceae</taxon>
        <taxon>Mycolicibacterium</taxon>
    </lineage>
</organism>
<reference evidence="1 2" key="1">
    <citation type="submission" date="2016-04" db="EMBL/GenBank/DDBJ databases">
        <title>Draft Genome Sequences of Staphylococcus capitis Strain H36, S. capitis Strain H65, S. cohnii Strain H62, S. hominis Strain H69, Mycobacterium iranicum Strain H39, Plantibacter sp. Strain H53, Pseudomonas oryzihabitans Strain H72, and Microbacterium sp. Strain H83, isolated from residential settings.</title>
        <authorList>
            <person name="Lymperopoulou D."/>
            <person name="Adams R.I."/>
            <person name="Lindow S."/>
            <person name="Coil D.A."/>
            <person name="Jospin G."/>
            <person name="Eisen J.A."/>
        </authorList>
    </citation>
    <scope>NUCLEOTIDE SEQUENCE [LARGE SCALE GENOMIC DNA]</scope>
    <source>
        <strain evidence="1 2">H39</strain>
    </source>
</reference>
<protein>
    <recommendedName>
        <fullName evidence="3">GGDEF domain-containing protein</fullName>
    </recommendedName>
</protein>
<evidence type="ECO:0000313" key="2">
    <source>
        <dbReference type="Proteomes" id="UP000078396"/>
    </source>
</evidence>
<name>A0A178LVE5_MYCIR</name>
<dbReference type="RefSeq" id="WP_064282691.1">
    <property type="nucleotide sequence ID" value="NZ_LWCS01000029.1"/>
</dbReference>
<comment type="caution">
    <text evidence="1">The sequence shown here is derived from an EMBL/GenBank/DDBJ whole genome shotgun (WGS) entry which is preliminary data.</text>
</comment>
<accession>A0A178LVE5</accession>
<proteinExistence type="predicted"/>
<gene>
    <name evidence="1" type="ORF">A4X20_23110</name>
</gene>